<dbReference type="Proteomes" id="UP000295560">
    <property type="component" value="Unassembled WGS sequence"/>
</dbReference>
<evidence type="ECO:0000256" key="3">
    <source>
        <dbReference type="ARBA" id="ARBA00022490"/>
    </source>
</evidence>
<evidence type="ECO:0000313" key="6">
    <source>
        <dbReference type="EMBL" id="TCK27779.1"/>
    </source>
</evidence>
<keyword evidence="3" id="KW-0963">Cytoplasm</keyword>
<proteinExistence type="inferred from homology"/>
<gene>
    <name evidence="6" type="ORF">EV378_3658</name>
</gene>
<keyword evidence="7" id="KW-1185">Reference proteome</keyword>
<comment type="similarity">
    <text evidence="2">Belongs to the EspG family.</text>
</comment>
<dbReference type="AlphaFoldDB" id="A0A4R1I594"/>
<evidence type="ECO:0000256" key="2">
    <source>
        <dbReference type="ARBA" id="ARBA00006411"/>
    </source>
</evidence>
<dbReference type="EMBL" id="SMFZ01000001">
    <property type="protein sequence ID" value="TCK27779.1"/>
    <property type="molecule type" value="Genomic_DNA"/>
</dbReference>
<reference evidence="6 7" key="1">
    <citation type="submission" date="2019-03" db="EMBL/GenBank/DDBJ databases">
        <title>Sequencing the genomes of 1000 actinobacteria strains.</title>
        <authorList>
            <person name="Klenk H.-P."/>
        </authorList>
    </citation>
    <scope>NUCLEOTIDE SEQUENCE [LARGE SCALE GENOMIC DNA]</scope>
    <source>
        <strain evidence="6 7">DSM 44969</strain>
    </source>
</reference>
<protein>
    <submittedName>
        <fullName evidence="6">ESAT-6 protein secretion system EspG family protein</fullName>
    </submittedName>
</protein>
<evidence type="ECO:0000256" key="4">
    <source>
        <dbReference type="ARBA" id="ARBA00023186"/>
    </source>
</evidence>
<feature type="region of interest" description="Disordered" evidence="5">
    <location>
        <begin position="244"/>
        <end position="273"/>
    </location>
</feature>
<evidence type="ECO:0000256" key="5">
    <source>
        <dbReference type="SAM" id="MobiDB-lite"/>
    </source>
</evidence>
<comment type="caution">
    <text evidence="6">The sequence shown here is derived from an EMBL/GenBank/DDBJ whole genome shotgun (WGS) entry which is preliminary data.</text>
</comment>
<evidence type="ECO:0000256" key="1">
    <source>
        <dbReference type="ARBA" id="ARBA00004496"/>
    </source>
</evidence>
<accession>A0A4R1I594</accession>
<organism evidence="6 7">
    <name type="scientific">Pseudonocardia endophytica</name>
    <dbReference type="NCBI Taxonomy" id="401976"/>
    <lineage>
        <taxon>Bacteria</taxon>
        <taxon>Bacillati</taxon>
        <taxon>Actinomycetota</taxon>
        <taxon>Actinomycetes</taxon>
        <taxon>Pseudonocardiales</taxon>
        <taxon>Pseudonocardiaceae</taxon>
        <taxon>Pseudonocardia</taxon>
    </lineage>
</organism>
<evidence type="ECO:0000313" key="7">
    <source>
        <dbReference type="Proteomes" id="UP000295560"/>
    </source>
</evidence>
<sequence>MSPGPLRLSVAEIDVLCTLLALDPPDALELHDRGEPALTDARDDLAARGLLERAGIAATVAATLRRLCCAPLAVELDGPRGLHAVAGVDAATGVLAVRHGDDVALRALPSGRAISAVPELLGPLRPAVGRPVRVPVAVVTDAVAAAGEDTHRLVVELMRRGVSGAGARTLVDANREVRDVSRIGVTLRHADGVRHGPYRITVQRTASGHRCQRPCAGPPGALVTAPATGDRLASEIEELIRVTARGQRRGAGRGSTRPADTGGIGSRTGASTW</sequence>
<name>A0A4R1I594_PSEEN</name>
<dbReference type="Pfam" id="PF14011">
    <property type="entry name" value="ESX-1_EspG"/>
    <property type="match status" value="1"/>
</dbReference>
<dbReference type="RefSeq" id="WP_132426961.1">
    <property type="nucleotide sequence ID" value="NZ_SMFZ01000001.1"/>
</dbReference>
<keyword evidence="4" id="KW-0143">Chaperone</keyword>
<dbReference type="InterPro" id="IPR025734">
    <property type="entry name" value="EspG"/>
</dbReference>
<comment type="subcellular location">
    <subcellularLocation>
        <location evidence="1">Cytoplasm</location>
    </subcellularLocation>
</comment>